<evidence type="ECO:0000313" key="3">
    <source>
        <dbReference type="Proteomes" id="UP000282759"/>
    </source>
</evidence>
<keyword evidence="3" id="KW-1185">Reference proteome</keyword>
<dbReference type="Proteomes" id="UP000282759">
    <property type="component" value="Unassembled WGS sequence"/>
</dbReference>
<proteinExistence type="predicted"/>
<name>A0A437MUJ7_9SPHI</name>
<gene>
    <name evidence="2" type="ORF">EOD41_04730</name>
</gene>
<dbReference type="EMBL" id="SACK01000002">
    <property type="protein sequence ID" value="RVU01276.1"/>
    <property type="molecule type" value="Genomic_DNA"/>
</dbReference>
<reference evidence="2 3" key="1">
    <citation type="submission" date="2019-01" db="EMBL/GenBank/DDBJ databases">
        <authorList>
            <person name="Chen W.-M."/>
        </authorList>
    </citation>
    <scope>NUCLEOTIDE SEQUENCE [LARGE SCALE GENOMIC DNA]</scope>
    <source>
        <strain evidence="2 3">YBJ-36</strain>
    </source>
</reference>
<comment type="caution">
    <text evidence="2">The sequence shown here is derived from an EMBL/GenBank/DDBJ whole genome shotgun (WGS) entry which is preliminary data.</text>
</comment>
<dbReference type="AlphaFoldDB" id="A0A437MUJ7"/>
<evidence type="ECO:0000256" key="1">
    <source>
        <dbReference type="SAM" id="MobiDB-lite"/>
    </source>
</evidence>
<evidence type="ECO:0000313" key="2">
    <source>
        <dbReference type="EMBL" id="RVU01276.1"/>
    </source>
</evidence>
<dbReference type="OrthoDB" id="763044at2"/>
<accession>A0A437MUJ7</accession>
<organism evidence="2 3">
    <name type="scientific">Mucilaginibacter limnophilus</name>
    <dbReference type="NCBI Taxonomy" id="1932778"/>
    <lineage>
        <taxon>Bacteria</taxon>
        <taxon>Pseudomonadati</taxon>
        <taxon>Bacteroidota</taxon>
        <taxon>Sphingobacteriia</taxon>
        <taxon>Sphingobacteriales</taxon>
        <taxon>Sphingobacteriaceae</taxon>
        <taxon>Mucilaginibacter</taxon>
    </lineage>
</organism>
<protein>
    <submittedName>
        <fullName evidence="2">Uncharacterized protein</fullName>
    </submittedName>
</protein>
<feature type="region of interest" description="Disordered" evidence="1">
    <location>
        <begin position="1"/>
        <end position="30"/>
    </location>
</feature>
<sequence length="170" mass="20311">MKEINSPTEGISEAMPIPQERKRKPYREQPRWRVAQLRTDHKLQKMQNECVEAAYHRVLQTVKQLIMKHGGDIIYERNHKFNPESYTGMHSFTSSTFYWRLDCELNYNYEVYFAFHNCPFEETVRVMMLPFPLDRTTHEHQFPQGYDIFYQTVLEVQDPIFIATLEAKAG</sequence>
<dbReference type="RefSeq" id="WP_127703651.1">
    <property type="nucleotide sequence ID" value="NZ_SACK01000002.1"/>
</dbReference>